<proteinExistence type="predicted"/>
<dbReference type="KEGG" id="aaeo:BJI67_07830"/>
<sequence>MWPYGPWGGFPFMWIFPLIFLVVMLIFLFLFIFRGGRGGGNGPMCGGWGIRDEGMRDKKEASAKEILDRRYARGEISREEYRQMKKELE</sequence>
<evidence type="ECO:0000256" key="1">
    <source>
        <dbReference type="SAM" id="Phobius"/>
    </source>
</evidence>
<gene>
    <name evidence="3" type="ORF">BJI67_07830</name>
</gene>
<evidence type="ECO:0000313" key="4">
    <source>
        <dbReference type="Proteomes" id="UP000095342"/>
    </source>
</evidence>
<keyword evidence="1" id="KW-0812">Transmembrane</keyword>
<organism evidence="3 4">
    <name type="scientific">Acidihalobacter aeolianus</name>
    <dbReference type="NCBI Taxonomy" id="2792603"/>
    <lineage>
        <taxon>Bacteria</taxon>
        <taxon>Pseudomonadati</taxon>
        <taxon>Pseudomonadota</taxon>
        <taxon>Gammaproteobacteria</taxon>
        <taxon>Chromatiales</taxon>
        <taxon>Ectothiorhodospiraceae</taxon>
        <taxon>Acidihalobacter</taxon>
    </lineage>
</organism>
<protein>
    <recommendedName>
        <fullName evidence="2">SHOCT domain-containing protein</fullName>
    </recommendedName>
</protein>
<feature type="domain" description="SHOCT" evidence="2">
    <location>
        <begin position="65"/>
        <end position="88"/>
    </location>
</feature>
<evidence type="ECO:0000259" key="2">
    <source>
        <dbReference type="Pfam" id="PF09851"/>
    </source>
</evidence>
<feature type="transmembrane region" description="Helical" evidence="1">
    <location>
        <begin position="12"/>
        <end position="33"/>
    </location>
</feature>
<keyword evidence="1" id="KW-1133">Transmembrane helix</keyword>
<dbReference type="Proteomes" id="UP000095342">
    <property type="component" value="Chromosome"/>
</dbReference>
<reference evidence="3 4" key="1">
    <citation type="submission" date="2016-09" db="EMBL/GenBank/DDBJ databases">
        <title>Acidihalobacter prosperus V6 (DSM14174).</title>
        <authorList>
            <person name="Khaleque H.N."/>
            <person name="Ramsay J.P."/>
            <person name="Murphy R.J.T."/>
            <person name="Kaksonen A.H."/>
            <person name="Boxall N.J."/>
            <person name="Watkin E.L.J."/>
        </authorList>
    </citation>
    <scope>NUCLEOTIDE SEQUENCE [LARGE SCALE GENOMIC DNA]</scope>
    <source>
        <strain evidence="3 4">V6</strain>
    </source>
</reference>
<keyword evidence="4" id="KW-1185">Reference proteome</keyword>
<name>A0A1D8K7R7_9GAMM</name>
<dbReference type="InterPro" id="IPR018649">
    <property type="entry name" value="SHOCT"/>
</dbReference>
<accession>A0A1D8K7R7</accession>
<dbReference type="AlphaFoldDB" id="A0A1D8K7R7"/>
<dbReference type="EMBL" id="CP017448">
    <property type="protein sequence ID" value="AOV16982.1"/>
    <property type="molecule type" value="Genomic_DNA"/>
</dbReference>
<evidence type="ECO:0000313" key="3">
    <source>
        <dbReference type="EMBL" id="AOV16982.1"/>
    </source>
</evidence>
<dbReference type="Pfam" id="PF09851">
    <property type="entry name" value="SHOCT"/>
    <property type="match status" value="1"/>
</dbReference>
<keyword evidence="1" id="KW-0472">Membrane</keyword>